<dbReference type="EMBL" id="JAVDTF010000001">
    <property type="protein sequence ID" value="MDR6781906.1"/>
    <property type="molecule type" value="Genomic_DNA"/>
</dbReference>
<protein>
    <submittedName>
        <fullName evidence="1">Uncharacterized protein</fullName>
    </submittedName>
</protein>
<accession>A0ACC6KS32</accession>
<evidence type="ECO:0000313" key="1">
    <source>
        <dbReference type="EMBL" id="MDR6781906.1"/>
    </source>
</evidence>
<name>A0ACC6KS32_9SPHI</name>
<comment type="caution">
    <text evidence="1">The sequence shown here is derived from an EMBL/GenBank/DDBJ whole genome shotgun (WGS) entry which is preliminary data.</text>
</comment>
<keyword evidence="2" id="KW-1185">Reference proteome</keyword>
<reference evidence="1" key="1">
    <citation type="submission" date="2023-07" db="EMBL/GenBank/DDBJ databases">
        <title>Sorghum-associated microbial communities from plants grown in Nebraska, USA.</title>
        <authorList>
            <person name="Schachtman D."/>
        </authorList>
    </citation>
    <scope>NUCLEOTIDE SEQUENCE</scope>
    <source>
        <strain evidence="1">2697</strain>
    </source>
</reference>
<proteinExistence type="predicted"/>
<evidence type="ECO:0000313" key="2">
    <source>
        <dbReference type="Proteomes" id="UP001246858"/>
    </source>
</evidence>
<sequence length="50" mass="5308">MFSLIFWILIGLVCPSQSGTNADKKCKGDTTYTTYDDGPGGEAGDNPPKP</sequence>
<organism evidence="1 2">
    <name type="scientific">Pedobacter africanus</name>
    <dbReference type="NCBI Taxonomy" id="151894"/>
    <lineage>
        <taxon>Bacteria</taxon>
        <taxon>Pseudomonadati</taxon>
        <taxon>Bacteroidota</taxon>
        <taxon>Sphingobacteriia</taxon>
        <taxon>Sphingobacteriales</taxon>
        <taxon>Sphingobacteriaceae</taxon>
        <taxon>Pedobacter</taxon>
    </lineage>
</organism>
<gene>
    <name evidence="1" type="ORF">J2X78_000458</name>
</gene>
<dbReference type="Proteomes" id="UP001246858">
    <property type="component" value="Unassembled WGS sequence"/>
</dbReference>